<dbReference type="GeneID" id="115814939"/>
<evidence type="ECO:0000256" key="5">
    <source>
        <dbReference type="ARBA" id="ARBA00022725"/>
    </source>
</evidence>
<gene>
    <name evidence="17" type="primary">LOC115814939</name>
</gene>
<dbReference type="PRINTS" id="PR00237">
    <property type="entry name" value="GPCRRHODOPSN"/>
</dbReference>
<evidence type="ECO:0000256" key="6">
    <source>
        <dbReference type="ARBA" id="ARBA00022989"/>
    </source>
</evidence>
<keyword evidence="12 13" id="KW-0807">Transducer</keyword>
<dbReference type="Proteomes" id="UP000504632">
    <property type="component" value="Chromosome 6"/>
</dbReference>
<keyword evidence="11" id="KW-0325">Glycoprotein</keyword>
<evidence type="ECO:0000256" key="7">
    <source>
        <dbReference type="ARBA" id="ARBA00023040"/>
    </source>
</evidence>
<evidence type="ECO:0000256" key="3">
    <source>
        <dbReference type="ARBA" id="ARBA00022606"/>
    </source>
</evidence>
<dbReference type="SUPFAM" id="SSF81321">
    <property type="entry name" value="Family A G protein-coupled receptor-like"/>
    <property type="match status" value="1"/>
</dbReference>
<evidence type="ECO:0000256" key="9">
    <source>
        <dbReference type="ARBA" id="ARBA00023157"/>
    </source>
</evidence>
<keyword evidence="9" id="KW-1015">Disulfide bond</keyword>
<feature type="transmembrane region" description="Helical" evidence="14">
    <location>
        <begin position="237"/>
        <end position="256"/>
    </location>
</feature>
<feature type="transmembrane region" description="Helical" evidence="14">
    <location>
        <begin position="96"/>
        <end position="118"/>
    </location>
</feature>
<organism evidence="16 17">
    <name type="scientific">Chanos chanos</name>
    <name type="common">Milkfish</name>
    <name type="synonym">Mugil chanos</name>
    <dbReference type="NCBI Taxonomy" id="29144"/>
    <lineage>
        <taxon>Eukaryota</taxon>
        <taxon>Metazoa</taxon>
        <taxon>Chordata</taxon>
        <taxon>Craniata</taxon>
        <taxon>Vertebrata</taxon>
        <taxon>Euteleostomi</taxon>
        <taxon>Actinopterygii</taxon>
        <taxon>Neopterygii</taxon>
        <taxon>Teleostei</taxon>
        <taxon>Ostariophysi</taxon>
        <taxon>Gonorynchiformes</taxon>
        <taxon>Chanidae</taxon>
        <taxon>Chanos</taxon>
    </lineage>
</organism>
<comment type="subcellular location">
    <subcellularLocation>
        <location evidence="1 14">Cell membrane</location>
        <topology evidence="1 14">Multi-pass membrane protein</topology>
    </subcellularLocation>
</comment>
<keyword evidence="6 14" id="KW-1133">Transmembrane helix</keyword>
<dbReference type="PROSITE" id="PS50262">
    <property type="entry name" value="G_PROTEIN_RECEP_F1_2"/>
    <property type="match status" value="1"/>
</dbReference>
<evidence type="ECO:0000256" key="1">
    <source>
        <dbReference type="ARBA" id="ARBA00004651"/>
    </source>
</evidence>
<keyword evidence="4 13" id="KW-0812">Transmembrane</keyword>
<evidence type="ECO:0000313" key="16">
    <source>
        <dbReference type="Proteomes" id="UP000504632"/>
    </source>
</evidence>
<dbReference type="Pfam" id="PF13853">
    <property type="entry name" value="7tm_4"/>
    <property type="match status" value="1"/>
</dbReference>
<dbReference type="FunFam" id="1.20.1070.10:FF:000024">
    <property type="entry name" value="Olfactory receptor"/>
    <property type="match status" value="1"/>
</dbReference>
<keyword evidence="7 13" id="KW-0297">G-protein coupled receptor</keyword>
<evidence type="ECO:0000256" key="4">
    <source>
        <dbReference type="ARBA" id="ARBA00022692"/>
    </source>
</evidence>
<evidence type="ECO:0000256" key="10">
    <source>
        <dbReference type="ARBA" id="ARBA00023170"/>
    </source>
</evidence>
<feature type="transmembrane region" description="Helical" evidence="14">
    <location>
        <begin position="23"/>
        <end position="47"/>
    </location>
</feature>
<dbReference type="InterPro" id="IPR000725">
    <property type="entry name" value="Olfact_rcpt"/>
</dbReference>
<dbReference type="AlphaFoldDB" id="A0A6J2VP32"/>
<dbReference type="InParanoid" id="A0A6J2VP32"/>
<evidence type="ECO:0000313" key="17">
    <source>
        <dbReference type="RefSeq" id="XP_030633773.1"/>
    </source>
</evidence>
<protein>
    <recommendedName>
        <fullName evidence="14">Olfactory receptor</fullName>
    </recommendedName>
</protein>
<dbReference type="GO" id="GO:0004984">
    <property type="term" value="F:olfactory receptor activity"/>
    <property type="evidence" value="ECO:0007669"/>
    <property type="project" value="InterPro"/>
</dbReference>
<keyword evidence="10 13" id="KW-0675">Receptor</keyword>
<dbReference type="Gene3D" id="1.20.1070.10">
    <property type="entry name" value="Rhodopsin 7-helix transmembrane proteins"/>
    <property type="match status" value="1"/>
</dbReference>
<feature type="transmembrane region" description="Helical" evidence="14">
    <location>
        <begin position="139"/>
        <end position="164"/>
    </location>
</feature>
<dbReference type="PROSITE" id="PS00237">
    <property type="entry name" value="G_PROTEIN_RECEP_F1_1"/>
    <property type="match status" value="1"/>
</dbReference>
<keyword evidence="5 14" id="KW-0552">Olfaction</keyword>
<dbReference type="PANTHER" id="PTHR26451">
    <property type="entry name" value="G_PROTEIN_RECEP_F1_2 DOMAIN-CONTAINING PROTEIN"/>
    <property type="match status" value="1"/>
</dbReference>
<evidence type="ECO:0000256" key="8">
    <source>
        <dbReference type="ARBA" id="ARBA00023136"/>
    </source>
</evidence>
<sequence>MNLTDSNITFILSAYGPPGPLNYGVFLLMLALYLATVFSNLTLMLVISSDSSLHKPMYIFLFNLAINGLMGSSAVCPAIMQYLLVGLKTISFKNCLMQMFFINVYGSCAYAILTVMAYDRYVCICKPLQYHTIMTPTKVRLLLSVVYIFPVCLFTVQVCLTSRLPMCKYTMYKLFCDNLTLVSLACVKTALDNLFGLWLFFLFAVLPLLSVVLSYIKILTVSFKASGNAQAKALKTCAPHLITFINFSSAILFSVVYHRFNDYVTNEINALMSVHYILIPPLLHPLIYGMKTHEIKKSFTKILRKNIFAINLSFGRPNNMVFSFLLVKT</sequence>
<evidence type="ECO:0000259" key="15">
    <source>
        <dbReference type="PROSITE" id="PS50262"/>
    </source>
</evidence>
<dbReference type="InterPro" id="IPR052921">
    <property type="entry name" value="GPCR1_Superfamily_Member"/>
</dbReference>
<evidence type="ECO:0000256" key="14">
    <source>
        <dbReference type="RuleBase" id="RU363047"/>
    </source>
</evidence>
<evidence type="ECO:0000256" key="13">
    <source>
        <dbReference type="RuleBase" id="RU000688"/>
    </source>
</evidence>
<evidence type="ECO:0000256" key="11">
    <source>
        <dbReference type="ARBA" id="ARBA00023180"/>
    </source>
</evidence>
<keyword evidence="16" id="KW-1185">Reference proteome</keyword>
<dbReference type="InterPro" id="IPR017452">
    <property type="entry name" value="GPCR_Rhodpsn_7TM"/>
</dbReference>
<feature type="transmembrane region" description="Helical" evidence="14">
    <location>
        <begin position="197"/>
        <end position="216"/>
    </location>
</feature>
<keyword evidence="8 14" id="KW-0472">Membrane</keyword>
<dbReference type="GO" id="GO:0005549">
    <property type="term" value="F:odorant binding"/>
    <property type="evidence" value="ECO:0007669"/>
    <property type="project" value="TreeGrafter"/>
</dbReference>
<dbReference type="FunCoup" id="A0A6J2VP32">
    <property type="interactions" value="110"/>
</dbReference>
<feature type="transmembrane region" description="Helical" evidence="14">
    <location>
        <begin position="268"/>
        <end position="288"/>
    </location>
</feature>
<dbReference type="InterPro" id="IPR000276">
    <property type="entry name" value="GPCR_Rhodpsn"/>
</dbReference>
<evidence type="ECO:0000256" key="12">
    <source>
        <dbReference type="ARBA" id="ARBA00023224"/>
    </source>
</evidence>
<dbReference type="RefSeq" id="XP_030633773.1">
    <property type="nucleotide sequence ID" value="XM_030777913.1"/>
</dbReference>
<dbReference type="PANTHER" id="PTHR26451:SF345">
    <property type="entry name" value="OLFACTORY RECEPTOR"/>
    <property type="match status" value="1"/>
</dbReference>
<dbReference type="OrthoDB" id="5967898at2759"/>
<name>A0A6J2VP32_CHACN</name>
<reference evidence="17" key="1">
    <citation type="submission" date="2025-08" db="UniProtKB">
        <authorList>
            <consortium name="RefSeq"/>
        </authorList>
    </citation>
    <scope>IDENTIFICATION</scope>
</reference>
<comment type="similarity">
    <text evidence="13">Belongs to the G-protein coupled receptor 1 family.</text>
</comment>
<dbReference type="GO" id="GO:0005886">
    <property type="term" value="C:plasma membrane"/>
    <property type="evidence" value="ECO:0007669"/>
    <property type="project" value="UniProtKB-SubCell"/>
</dbReference>
<dbReference type="PRINTS" id="PR00245">
    <property type="entry name" value="OLFACTORYR"/>
</dbReference>
<proteinExistence type="inferred from homology"/>
<dbReference type="GO" id="GO:0004930">
    <property type="term" value="F:G protein-coupled receptor activity"/>
    <property type="evidence" value="ECO:0007669"/>
    <property type="project" value="UniProtKB-KW"/>
</dbReference>
<feature type="transmembrane region" description="Helical" evidence="14">
    <location>
        <begin position="59"/>
        <end position="84"/>
    </location>
</feature>
<keyword evidence="2 14" id="KW-1003">Cell membrane</keyword>
<keyword evidence="3 14" id="KW-0716">Sensory transduction</keyword>
<evidence type="ECO:0000256" key="2">
    <source>
        <dbReference type="ARBA" id="ARBA00022475"/>
    </source>
</evidence>
<feature type="domain" description="G-protein coupled receptors family 1 profile" evidence="15">
    <location>
        <begin position="39"/>
        <end position="288"/>
    </location>
</feature>
<accession>A0A6J2VP32</accession>